<sequence>MLSSTTTANPVFTPTRGGSFTFTVTVKNALGCTNTATITICVTDIRVFATATPPSNNNCGHQSHYSWNCPHGGHGHSCSHGSHNSYNCPDKEDQDDKQGMCNHQSHNSYDCPHKGHNHTCNHRSHTSYNCSHRSCNDRDDDDDHQRTCNHQSHTSSDCSHRGHNHASCNHQWHSSYNCPHSGNSNDQKVCNHQSHSSGDCNHNGHNHGNCNHRSHSSSDCPHNGGNGGTDDDDEKKVYICHVPPGNPAQRMTLSIGISAVAAHLENHPGDRLGSCDQAPCSGYTDNVKPVIDCSDNVTIAYGSSTSPAVTGSPEADDNSGDVTITYTDASTKGSDATAANYYNYVITRTWKATDLAGNYATCVQTITVTETTKPVITCPGSTTVACGSTAPSVAGTATATDNSGVVNITYTDAVSGNKTTRTWKATDPSGNYATCTQTITVVDNVAPVLTEPNDITVNCGTSTLPAATGTATATDNCSNVTITYTDVAGTNKITRTWKATDASGNYSTDVQVITIVDLVKPTITAPADISISCSASTTPSYCGGNATASDNCSSVSISYSDSKTGNVITRTWKATDASGNFATDTQTITITDNTKPVISVPGAISLSCGSSTTPSGCNSMATATDNCSTPVVTYSDAVNGNKITRTWTATDAAGNFSTGTQIITIVDNTKPTLTVPSAVTVNCGSSTLPAATGTAMATDACSTPVVTYTDATSGNVITRTWKAVDAAGNTTTAAQYITVGVPFTANITSVPTNSTYTGGVSTNLYLGYGAQSTTLTMCSLPSSGAPYTYAWSGSFVNKLSSTTAASPLFTPGVSGYFTFNVTVTNKYGCTSFATISICVTDIRVPGTNGSKVYMCHTAKYKAPQTIQVALSQVSSHLSSSTCGSDGNDRLGSCDQAPCNSVNEVSAPIVVNKTTATGESAEAVATTEEELKVTVMPNPSTTYFTLKMESKYETPISMRVMDANGRVVDAKTKIGANSTIQIGHNYASGTYYAELVQGTKRKVIQLIKARG</sequence>
<evidence type="ECO:0000313" key="4">
    <source>
        <dbReference type="EMBL" id="NCI51651.1"/>
    </source>
</evidence>
<name>A0ABX0A3C3_9BACT</name>
<dbReference type="Pfam" id="PF18962">
    <property type="entry name" value="Por_Secre_tail"/>
    <property type="match status" value="1"/>
</dbReference>
<dbReference type="Proteomes" id="UP000753802">
    <property type="component" value="Unassembled WGS sequence"/>
</dbReference>
<accession>A0ABX0A3C3</accession>
<gene>
    <name evidence="4" type="ORF">GWC95_17105</name>
</gene>
<dbReference type="SUPFAM" id="SSF49299">
    <property type="entry name" value="PKD domain"/>
    <property type="match status" value="2"/>
</dbReference>
<feature type="domain" description="HYR" evidence="3">
    <location>
        <begin position="284"/>
        <end position="370"/>
    </location>
</feature>
<comment type="caution">
    <text evidence="4">The sequence shown here is derived from an EMBL/GenBank/DDBJ whole genome shotgun (WGS) entry which is preliminary data.</text>
</comment>
<dbReference type="InterPro" id="IPR022409">
    <property type="entry name" value="PKD/Chitinase_dom"/>
</dbReference>
<dbReference type="Gene3D" id="2.60.40.4140">
    <property type="match status" value="1"/>
</dbReference>
<keyword evidence="5" id="KW-1185">Reference proteome</keyword>
<dbReference type="Gene3D" id="2.60.40.10">
    <property type="entry name" value="Immunoglobulins"/>
    <property type="match status" value="2"/>
</dbReference>
<dbReference type="InterPro" id="IPR026444">
    <property type="entry name" value="Secre_tail"/>
</dbReference>
<dbReference type="PANTHER" id="PTHR24273">
    <property type="entry name" value="FI04643P-RELATED"/>
    <property type="match status" value="1"/>
</dbReference>
<evidence type="ECO:0000256" key="2">
    <source>
        <dbReference type="SAM" id="MobiDB-lite"/>
    </source>
</evidence>
<evidence type="ECO:0000313" key="5">
    <source>
        <dbReference type="Proteomes" id="UP000753802"/>
    </source>
</evidence>
<evidence type="ECO:0000259" key="3">
    <source>
        <dbReference type="PROSITE" id="PS50825"/>
    </source>
</evidence>
<dbReference type="NCBIfam" id="TIGR04183">
    <property type="entry name" value="Por_Secre_tail"/>
    <property type="match status" value="1"/>
</dbReference>
<dbReference type="CDD" id="cd00146">
    <property type="entry name" value="PKD"/>
    <property type="match status" value="2"/>
</dbReference>
<dbReference type="InterPro" id="IPR003410">
    <property type="entry name" value="HYR_dom"/>
</dbReference>
<dbReference type="EMBL" id="JAACJS010000015">
    <property type="protein sequence ID" value="NCI51651.1"/>
    <property type="molecule type" value="Genomic_DNA"/>
</dbReference>
<reference evidence="4 5" key="1">
    <citation type="submission" date="2020-01" db="EMBL/GenBank/DDBJ databases">
        <title>Genome analysis.</title>
        <authorList>
            <person name="Wu S."/>
            <person name="Wang G."/>
        </authorList>
    </citation>
    <scope>NUCLEOTIDE SEQUENCE [LARGE SCALE GENOMIC DNA]</scope>
    <source>
        <strain evidence="4 5">SYL130</strain>
    </source>
</reference>
<dbReference type="SMART" id="SM00089">
    <property type="entry name" value="PKD"/>
    <property type="match status" value="1"/>
</dbReference>
<dbReference type="InterPro" id="IPR013783">
    <property type="entry name" value="Ig-like_fold"/>
</dbReference>
<dbReference type="PROSITE" id="PS50825">
    <property type="entry name" value="HYR"/>
    <property type="match status" value="1"/>
</dbReference>
<evidence type="ECO:0000256" key="1">
    <source>
        <dbReference type="ARBA" id="ARBA00022737"/>
    </source>
</evidence>
<proteinExistence type="predicted"/>
<dbReference type="PANTHER" id="PTHR24273:SF32">
    <property type="entry name" value="HYALIN"/>
    <property type="match status" value="1"/>
</dbReference>
<protein>
    <submittedName>
        <fullName evidence="4">T9SS type A sorting domain-containing protein</fullName>
    </submittedName>
</protein>
<dbReference type="InterPro" id="IPR035986">
    <property type="entry name" value="PKD_dom_sf"/>
</dbReference>
<feature type="region of interest" description="Disordered" evidence="2">
    <location>
        <begin position="211"/>
        <end position="231"/>
    </location>
</feature>
<keyword evidence="1" id="KW-0677">Repeat</keyword>
<organism evidence="4 5">
    <name type="scientific">Sediminibacterium roseum</name>
    <dbReference type="NCBI Taxonomy" id="1978412"/>
    <lineage>
        <taxon>Bacteria</taxon>
        <taxon>Pseudomonadati</taxon>
        <taxon>Bacteroidota</taxon>
        <taxon>Chitinophagia</taxon>
        <taxon>Chitinophagales</taxon>
        <taxon>Chitinophagaceae</taxon>
        <taxon>Sediminibacterium</taxon>
    </lineage>
</organism>